<dbReference type="AlphaFoldDB" id="A0A9W6Y5S4"/>
<dbReference type="InterPro" id="IPR036412">
    <property type="entry name" value="HAD-like_sf"/>
</dbReference>
<dbReference type="PANTHER" id="PTHR19288:SF90">
    <property type="entry name" value="OS08G0542600 PROTEIN"/>
    <property type="match status" value="1"/>
</dbReference>
<gene>
    <name evidence="1" type="ORF">Pfra01_002166100</name>
</gene>
<reference evidence="1" key="1">
    <citation type="submission" date="2023-04" db="EMBL/GenBank/DDBJ databases">
        <title>Phytophthora fragariaefolia NBRC 109709.</title>
        <authorList>
            <person name="Ichikawa N."/>
            <person name="Sato H."/>
            <person name="Tonouchi N."/>
        </authorList>
    </citation>
    <scope>NUCLEOTIDE SEQUENCE</scope>
    <source>
        <strain evidence="1">NBRC 109709</strain>
    </source>
</reference>
<dbReference type="InterPro" id="IPR023214">
    <property type="entry name" value="HAD_sf"/>
</dbReference>
<protein>
    <submittedName>
        <fullName evidence="1">Unnamed protein product</fullName>
    </submittedName>
</protein>
<dbReference type="EMBL" id="BSXT01003137">
    <property type="protein sequence ID" value="GMF52755.1"/>
    <property type="molecule type" value="Genomic_DNA"/>
</dbReference>
<dbReference type="Pfam" id="PF13242">
    <property type="entry name" value="Hydrolase_like"/>
    <property type="match status" value="1"/>
</dbReference>
<keyword evidence="2" id="KW-1185">Reference proteome</keyword>
<dbReference type="Pfam" id="PF13344">
    <property type="entry name" value="Hydrolase_6"/>
    <property type="match status" value="1"/>
</dbReference>
<dbReference type="GO" id="GO:0009507">
    <property type="term" value="C:chloroplast"/>
    <property type="evidence" value="ECO:0007669"/>
    <property type="project" value="TreeGrafter"/>
</dbReference>
<accession>A0A9W6Y5S4</accession>
<proteinExistence type="predicted"/>
<dbReference type="OrthoDB" id="426235at2759"/>
<evidence type="ECO:0000313" key="2">
    <source>
        <dbReference type="Proteomes" id="UP001165121"/>
    </source>
</evidence>
<sequence length="430" mass="47285">MTKIIKGLSEVLDHYDVVLIDQYGVLHNGTVPYIGAVDCFNRMIAAGKKVVLLSNTAHRSCGLPTKLEPMGFFTDFQGVTGGEVCHDYLLERRDTHARCSLMTSDLDGKVTKRASNPESIFHGLDVEIVGLDKAQFLMVEGTQQVCYSDRVTEILPTDFRHTGVVNGVMKEFLNGGLERKLPLLCPNPDVLAVVANDRFVHMGGGIAKLYEEMGGEVVYFGKPMKEHFEVCLRLANLTDKSKVVHIGDSLHHDIQGAKNSGVDSIFIAGGVHAKELNVNAWGTEEELCVKPDLLGKLLDKVQLDSTYTMARSPRLSKQIHATTSASAVNDFHNKFGRWIAAKFDTSCSRRSYGLELRTVHGAGRDAGPARDSWRMEVENLQLHSPRHTVPSHYSFGQLLASNMECADECVCWGGGGVWSSPGRKTSIVLI</sequence>
<evidence type="ECO:0000313" key="1">
    <source>
        <dbReference type="EMBL" id="GMF52755.1"/>
    </source>
</evidence>
<comment type="caution">
    <text evidence="1">The sequence shown here is derived from an EMBL/GenBank/DDBJ whole genome shotgun (WGS) entry which is preliminary data.</text>
</comment>
<dbReference type="Proteomes" id="UP001165121">
    <property type="component" value="Unassembled WGS sequence"/>
</dbReference>
<name>A0A9W6Y5S4_9STRA</name>
<dbReference type="PANTHER" id="PTHR19288">
    <property type="entry name" value="4-NITROPHENYLPHOSPHATASE-RELATED"/>
    <property type="match status" value="1"/>
</dbReference>
<dbReference type="SUPFAM" id="SSF56784">
    <property type="entry name" value="HAD-like"/>
    <property type="match status" value="1"/>
</dbReference>
<dbReference type="InterPro" id="IPR006357">
    <property type="entry name" value="HAD-SF_hydro_IIA"/>
</dbReference>
<dbReference type="GO" id="GO:0016791">
    <property type="term" value="F:phosphatase activity"/>
    <property type="evidence" value="ECO:0007669"/>
    <property type="project" value="TreeGrafter"/>
</dbReference>
<organism evidence="1 2">
    <name type="scientific">Phytophthora fragariaefolia</name>
    <dbReference type="NCBI Taxonomy" id="1490495"/>
    <lineage>
        <taxon>Eukaryota</taxon>
        <taxon>Sar</taxon>
        <taxon>Stramenopiles</taxon>
        <taxon>Oomycota</taxon>
        <taxon>Peronosporomycetes</taxon>
        <taxon>Peronosporales</taxon>
        <taxon>Peronosporaceae</taxon>
        <taxon>Phytophthora</taxon>
    </lineage>
</organism>
<dbReference type="Gene3D" id="3.40.50.1000">
    <property type="entry name" value="HAD superfamily/HAD-like"/>
    <property type="match status" value="2"/>
</dbReference>